<accession>A0A4R1SCD5</accession>
<protein>
    <submittedName>
        <fullName evidence="3">Helix-turn-helix protein</fullName>
    </submittedName>
</protein>
<dbReference type="SUPFAM" id="SSF47413">
    <property type="entry name" value="lambda repressor-like DNA-binding domains"/>
    <property type="match status" value="1"/>
</dbReference>
<dbReference type="PROSITE" id="PS50943">
    <property type="entry name" value="HTH_CROC1"/>
    <property type="match status" value="1"/>
</dbReference>
<feature type="domain" description="HTH cro/C1-type" evidence="2">
    <location>
        <begin position="25"/>
        <end position="79"/>
    </location>
</feature>
<dbReference type="PANTHER" id="PTHR46558:SF14">
    <property type="entry name" value="HTH-TYPE TRANSCRIPTIONAL REGULATOR ANSR"/>
    <property type="match status" value="1"/>
</dbReference>
<dbReference type="AlphaFoldDB" id="A0A4R1SCD5"/>
<dbReference type="SMART" id="SM00530">
    <property type="entry name" value="HTH_XRE"/>
    <property type="match status" value="1"/>
</dbReference>
<dbReference type="EMBL" id="SLUN01000001">
    <property type="protein sequence ID" value="TCL76954.1"/>
    <property type="molecule type" value="Genomic_DNA"/>
</dbReference>
<dbReference type="InterPro" id="IPR010982">
    <property type="entry name" value="Lambda_DNA-bd_dom_sf"/>
</dbReference>
<proteinExistence type="predicted"/>
<reference evidence="3 4" key="1">
    <citation type="submission" date="2019-03" db="EMBL/GenBank/DDBJ databases">
        <title>Genomic Encyclopedia of Type Strains, Phase IV (KMG-IV): sequencing the most valuable type-strain genomes for metagenomic binning, comparative biology and taxonomic classification.</title>
        <authorList>
            <person name="Goeker M."/>
        </authorList>
    </citation>
    <scope>NUCLEOTIDE SEQUENCE [LARGE SCALE GENOMIC DNA]</scope>
    <source>
        <strain evidence="3 4">LX-B</strain>
    </source>
</reference>
<organism evidence="3 4">
    <name type="scientific">Hydrogenispora ethanolica</name>
    <dbReference type="NCBI Taxonomy" id="1082276"/>
    <lineage>
        <taxon>Bacteria</taxon>
        <taxon>Bacillati</taxon>
        <taxon>Bacillota</taxon>
        <taxon>Hydrogenispora</taxon>
    </lineage>
</organism>
<dbReference type="Pfam" id="PF01381">
    <property type="entry name" value="HTH_3"/>
    <property type="match status" value="1"/>
</dbReference>
<dbReference type="InterPro" id="IPR001387">
    <property type="entry name" value="Cro/C1-type_HTH"/>
</dbReference>
<keyword evidence="1" id="KW-0238">DNA-binding</keyword>
<comment type="caution">
    <text evidence="3">The sequence shown here is derived from an EMBL/GenBank/DDBJ whole genome shotgun (WGS) entry which is preliminary data.</text>
</comment>
<dbReference type="CDD" id="cd00093">
    <property type="entry name" value="HTH_XRE"/>
    <property type="match status" value="1"/>
</dbReference>
<dbReference type="PANTHER" id="PTHR46558">
    <property type="entry name" value="TRACRIPTIONAL REGULATORY PROTEIN-RELATED-RELATED"/>
    <property type="match status" value="1"/>
</dbReference>
<evidence type="ECO:0000259" key="2">
    <source>
        <dbReference type="PROSITE" id="PS50943"/>
    </source>
</evidence>
<name>A0A4R1SCD5_HYDET</name>
<evidence type="ECO:0000313" key="3">
    <source>
        <dbReference type="EMBL" id="TCL76954.1"/>
    </source>
</evidence>
<sequence>MTAETDRAGSGGTGENLSEIFAQRLKEEREARGWTQQYLAESLGLTNGTISGYERNYREPDFLTLSRIARLLEVPTAYLLGETDRKPKAAIAEELASYDAGPHPLPNAPETAEAIALIERAWSGLTPAERRKRLDFLKNYTKLLDDPEA</sequence>
<dbReference type="GO" id="GO:0003677">
    <property type="term" value="F:DNA binding"/>
    <property type="evidence" value="ECO:0007669"/>
    <property type="project" value="UniProtKB-KW"/>
</dbReference>
<gene>
    <name evidence="3" type="ORF">EDC14_1001239</name>
</gene>
<dbReference type="Gene3D" id="1.10.260.40">
    <property type="entry name" value="lambda repressor-like DNA-binding domains"/>
    <property type="match status" value="1"/>
</dbReference>
<keyword evidence="4" id="KW-1185">Reference proteome</keyword>
<evidence type="ECO:0000256" key="1">
    <source>
        <dbReference type="ARBA" id="ARBA00023125"/>
    </source>
</evidence>
<evidence type="ECO:0000313" key="4">
    <source>
        <dbReference type="Proteomes" id="UP000295008"/>
    </source>
</evidence>
<dbReference type="Proteomes" id="UP000295008">
    <property type="component" value="Unassembled WGS sequence"/>
</dbReference>